<name>A0ABV6T3J5_9RHOB</name>
<organism evidence="2 3">
    <name type="scientific">Paracoccus panacisoli</name>
    <dbReference type="NCBI Taxonomy" id="1510163"/>
    <lineage>
        <taxon>Bacteria</taxon>
        <taxon>Pseudomonadati</taxon>
        <taxon>Pseudomonadota</taxon>
        <taxon>Alphaproteobacteria</taxon>
        <taxon>Rhodobacterales</taxon>
        <taxon>Paracoccaceae</taxon>
        <taxon>Paracoccus</taxon>
    </lineage>
</organism>
<dbReference type="Proteomes" id="UP001589920">
    <property type="component" value="Unassembled WGS sequence"/>
</dbReference>
<feature type="compositionally biased region" description="Basic and acidic residues" evidence="1">
    <location>
        <begin position="184"/>
        <end position="198"/>
    </location>
</feature>
<sequence>MPRISPSNATALFLGRHEPARAQQRRRVAADRQPGVARRQRRQRGVVLGIVAFAGVQRGGDGLARGADRGEHLDRAHRLERAVPAQMALQRHKDRPVPGRRRTGQHPRPQPAHEGRGDLTIHLGRIEGGAGDGKAPALGHRLDPPERVVIGPPQGQGARMQRTFHVKQRKVSRGRRHLLGGRPRPLERHPPAARLDRRLQHRHRRERPGPGGAQHRAVQIDAQGGHGSAVTRGGWAPPP</sequence>
<feature type="compositionally biased region" description="Basic residues" evidence="1">
    <location>
        <begin position="90"/>
        <end position="105"/>
    </location>
</feature>
<evidence type="ECO:0000256" key="1">
    <source>
        <dbReference type="SAM" id="MobiDB-lite"/>
    </source>
</evidence>
<keyword evidence="3" id="KW-1185">Reference proteome</keyword>
<dbReference type="EMBL" id="JBHMQU010000027">
    <property type="protein sequence ID" value="MFC0811838.1"/>
    <property type="molecule type" value="Genomic_DNA"/>
</dbReference>
<evidence type="ECO:0000313" key="3">
    <source>
        <dbReference type="Proteomes" id="UP001589920"/>
    </source>
</evidence>
<feature type="region of interest" description="Disordered" evidence="1">
    <location>
        <begin position="152"/>
        <end position="239"/>
    </location>
</feature>
<accession>A0ABV6T3J5</accession>
<feature type="compositionally biased region" description="Polar residues" evidence="1">
    <location>
        <begin position="1"/>
        <end position="10"/>
    </location>
</feature>
<reference evidence="2 3" key="1">
    <citation type="submission" date="2024-09" db="EMBL/GenBank/DDBJ databases">
        <authorList>
            <person name="Sun Q."/>
            <person name="Mori K."/>
        </authorList>
    </citation>
    <scope>NUCLEOTIDE SEQUENCE [LARGE SCALE GENOMIC DNA]</scope>
    <source>
        <strain evidence="2 3">KCTC 42086</strain>
    </source>
</reference>
<feature type="region of interest" description="Disordered" evidence="1">
    <location>
        <begin position="1"/>
        <end position="42"/>
    </location>
</feature>
<dbReference type="RefSeq" id="WP_394319307.1">
    <property type="nucleotide sequence ID" value="NZ_JBHMQU010000027.1"/>
</dbReference>
<feature type="region of interest" description="Disordered" evidence="1">
    <location>
        <begin position="128"/>
        <end position="147"/>
    </location>
</feature>
<feature type="compositionally biased region" description="Basic residues" evidence="1">
    <location>
        <begin position="162"/>
        <end position="179"/>
    </location>
</feature>
<evidence type="ECO:0000313" key="2">
    <source>
        <dbReference type="EMBL" id="MFC0811838.1"/>
    </source>
</evidence>
<proteinExistence type="predicted"/>
<comment type="caution">
    <text evidence="2">The sequence shown here is derived from an EMBL/GenBank/DDBJ whole genome shotgun (WGS) entry which is preliminary data.</text>
</comment>
<protein>
    <submittedName>
        <fullName evidence="2">Uncharacterized protein</fullName>
    </submittedName>
</protein>
<gene>
    <name evidence="2" type="ORF">ACFHYO_06885</name>
</gene>
<feature type="region of interest" description="Disordered" evidence="1">
    <location>
        <begin position="89"/>
        <end position="118"/>
    </location>
</feature>